<evidence type="ECO:0000313" key="1">
    <source>
        <dbReference type="EMBL" id="MBB6357523.1"/>
    </source>
</evidence>
<dbReference type="Proteomes" id="UP000536262">
    <property type="component" value="Unassembled WGS sequence"/>
</dbReference>
<dbReference type="EMBL" id="JACHOU010000025">
    <property type="protein sequence ID" value="MBB6357523.1"/>
    <property type="molecule type" value="Genomic_DNA"/>
</dbReference>
<keyword evidence="2" id="KW-1185">Reference proteome</keyword>
<dbReference type="AlphaFoldDB" id="A0A7X0KNU3"/>
<proteinExistence type="predicted"/>
<protein>
    <submittedName>
        <fullName evidence="1">N-acyl-L-homoserine lactone synthetase</fullName>
    </submittedName>
</protein>
<reference evidence="1 2" key="1">
    <citation type="submission" date="2020-08" db="EMBL/GenBank/DDBJ databases">
        <title>Genomic Encyclopedia of Type Strains, Phase IV (KMG-IV): sequencing the most valuable type-strain genomes for metagenomic binning, comparative biology and taxonomic classification.</title>
        <authorList>
            <person name="Goeker M."/>
        </authorList>
    </citation>
    <scope>NUCLEOTIDE SEQUENCE [LARGE SCALE GENOMIC DNA]</scope>
    <source>
        <strain evidence="1 2">DSM 7051</strain>
    </source>
</reference>
<comment type="caution">
    <text evidence="1">The sequence shown here is derived from an EMBL/GenBank/DDBJ whole genome shotgun (WGS) entry which is preliminary data.</text>
</comment>
<evidence type="ECO:0000313" key="2">
    <source>
        <dbReference type="Proteomes" id="UP000536262"/>
    </source>
</evidence>
<dbReference type="RefSeq" id="WP_184702295.1">
    <property type="nucleotide sequence ID" value="NZ_BAABEG010000005.1"/>
</dbReference>
<organism evidence="1 2">
    <name type="scientific">Aminobacter aganoensis</name>
    <dbReference type="NCBI Taxonomy" id="83264"/>
    <lineage>
        <taxon>Bacteria</taxon>
        <taxon>Pseudomonadati</taxon>
        <taxon>Pseudomonadota</taxon>
        <taxon>Alphaproteobacteria</taxon>
        <taxon>Hyphomicrobiales</taxon>
        <taxon>Phyllobacteriaceae</taxon>
        <taxon>Aminobacter</taxon>
    </lineage>
</organism>
<accession>A0A7X0KNU3</accession>
<sequence length="100" mass="10732">MPTLGDMLGAARRSAAGLQRWIETADPDLAEEVRMAAARAGDSPSGFARAAVADFSRFADEEAWAQLTRIVRDHEDPGTACLAAMVAWRLAATTCERHSS</sequence>
<name>A0A7X0KNU3_9HYPH</name>
<gene>
    <name evidence="1" type="ORF">GGR00_005346</name>
</gene>